<reference evidence="15" key="1">
    <citation type="submission" date="2021-03" db="EMBL/GenBank/DDBJ databases">
        <title>Draft genome sequence of rust myrtle Austropuccinia psidii MF-1, a brazilian biotype.</title>
        <authorList>
            <person name="Quecine M.C."/>
            <person name="Pachon D.M.R."/>
            <person name="Bonatelli M.L."/>
            <person name="Correr F.H."/>
            <person name="Franceschini L.M."/>
            <person name="Leite T.F."/>
            <person name="Margarido G.R.A."/>
            <person name="Almeida C.A."/>
            <person name="Ferrarezi J.A."/>
            <person name="Labate C.A."/>
        </authorList>
    </citation>
    <scope>NUCLEOTIDE SEQUENCE</scope>
    <source>
        <strain evidence="15">MF-1</strain>
    </source>
</reference>
<evidence type="ECO:0000256" key="10">
    <source>
        <dbReference type="SAM" id="Coils"/>
    </source>
</evidence>
<dbReference type="GO" id="GO:0006891">
    <property type="term" value="P:intra-Golgi vesicle-mediated transport"/>
    <property type="evidence" value="ECO:0007669"/>
    <property type="project" value="InterPro"/>
</dbReference>
<name>A0A9Q3ERM9_9BASI</name>
<protein>
    <recommendedName>
        <fullName evidence="3">Protein CASP</fullName>
    </recommendedName>
</protein>
<evidence type="ECO:0000256" key="11">
    <source>
        <dbReference type="SAM" id="MobiDB-lite"/>
    </source>
</evidence>
<dbReference type="OrthoDB" id="10257567at2759"/>
<keyword evidence="7" id="KW-0333">Golgi apparatus</keyword>
<evidence type="ECO:0000256" key="6">
    <source>
        <dbReference type="ARBA" id="ARBA00022989"/>
    </source>
</evidence>
<feature type="compositionally biased region" description="Basic and acidic residues" evidence="11">
    <location>
        <begin position="27"/>
        <end position="38"/>
    </location>
</feature>
<feature type="region of interest" description="Disordered" evidence="11">
    <location>
        <begin position="578"/>
        <end position="602"/>
    </location>
</feature>
<feature type="compositionally biased region" description="Polar residues" evidence="11">
    <location>
        <begin position="39"/>
        <end position="52"/>
    </location>
</feature>
<feature type="compositionally biased region" description="Polar residues" evidence="11">
    <location>
        <begin position="591"/>
        <end position="600"/>
    </location>
</feature>
<evidence type="ECO:0000256" key="12">
    <source>
        <dbReference type="SAM" id="Phobius"/>
    </source>
</evidence>
<keyword evidence="6 12" id="KW-1133">Transmembrane helix</keyword>
<evidence type="ECO:0000256" key="3">
    <source>
        <dbReference type="ARBA" id="ARBA00018691"/>
    </source>
</evidence>
<feature type="coiled-coil region" evidence="10">
    <location>
        <begin position="310"/>
        <end position="410"/>
    </location>
</feature>
<feature type="region of interest" description="Disordered" evidence="11">
    <location>
        <begin position="438"/>
        <end position="472"/>
    </location>
</feature>
<evidence type="ECO:0000313" key="15">
    <source>
        <dbReference type="EMBL" id="MBW0526833.1"/>
    </source>
</evidence>
<comment type="similarity">
    <text evidence="2">Belongs to the CASP family.</text>
</comment>
<evidence type="ECO:0000259" key="14">
    <source>
        <dbReference type="Pfam" id="PF25398"/>
    </source>
</evidence>
<sequence>MIPECLERLDLASPRGLLAAPPSAWVEPRHDSSSRADHSQLTPSTNQVANQASRGSIRKLLGHTMSSVLSDGSGFSQALATWREINLSSLQKTLDASGLEIVENQKDSLLGRKKLAEQTREFKKMSDEEKVGGFKGLLKAYQAEIDALTKRSKISESAFLNIYKLLAEAPDPYPLLDAAVDQTVRATEAKLVESELARANEQINSLKLQLIESEKFENELKKQTEKTARLESKLEEMVKQQVSNKEAELNAIYGERILNFQQREKDLTKQLDLTKKQLADLRASNESNQAKILDDSSRRDFETVSRRAEIELVEADLERSQRRVEEVERRNEKLRAEVEAVRNGSEAQERIQALEAQILELQNETTRLLSTLEAQKQTISQAREERTKLEAEYKKQVNKLEQEIITLRKRVSQYSDYDEIKRELEIIKYVEFASLNPEDEEQSGFDDSSPNSSSLSLAITLPNPNADKANKQKTKSLETLLMNKTRKLQDDLTTLRVTHDELLTLSRKNTIENEKLKKELEEIKSLNENLENDLLKMQTTSQSARQRSSNELIKDSLGAGRSSLNDVARGLKEDLGLDNSNISSPKIGAKGSSQTPANSKSDYKLSAETSILPIITSQRDRFRQRNAELEEELRKQFETITATRNEIKSLQNDNLKLYEKVRYLQSYRDDVGGREFARVNQSSALSAVSRKDEELSKYRGIYEEHMNPFEKFRGRERIGALQALNPLDKLVLRTANFILGSRFARNTFLAYAFILHILLFLSYGETALKSDSLRQSTTIIPPPGHDKIIAT</sequence>
<dbReference type="EMBL" id="AVOT02032976">
    <property type="protein sequence ID" value="MBW0526833.1"/>
    <property type="molecule type" value="Genomic_DNA"/>
</dbReference>
<accession>A0A9Q3ERM9</accession>
<dbReference type="Pfam" id="PF25398">
    <property type="entry name" value="CUX1_N"/>
    <property type="match status" value="1"/>
</dbReference>
<feature type="coiled-coil region" evidence="10">
    <location>
        <begin position="189"/>
        <end position="240"/>
    </location>
</feature>
<evidence type="ECO:0000256" key="9">
    <source>
        <dbReference type="ARBA" id="ARBA00023136"/>
    </source>
</evidence>
<feature type="coiled-coil region" evidence="10">
    <location>
        <begin position="612"/>
        <end position="660"/>
    </location>
</feature>
<comment type="caution">
    <text evidence="15">The sequence shown here is derived from an EMBL/GenBank/DDBJ whole genome shotgun (WGS) entry which is preliminary data.</text>
</comment>
<evidence type="ECO:0000256" key="1">
    <source>
        <dbReference type="ARBA" id="ARBA00004409"/>
    </source>
</evidence>
<feature type="domain" description="Cux N-terminal" evidence="14">
    <location>
        <begin position="73"/>
        <end position="183"/>
    </location>
</feature>
<evidence type="ECO:0000313" key="16">
    <source>
        <dbReference type="Proteomes" id="UP000765509"/>
    </source>
</evidence>
<evidence type="ECO:0000256" key="8">
    <source>
        <dbReference type="ARBA" id="ARBA00023054"/>
    </source>
</evidence>
<dbReference type="InterPro" id="IPR012955">
    <property type="entry name" value="CASP_C"/>
</dbReference>
<dbReference type="Pfam" id="PF08172">
    <property type="entry name" value="CASP_C"/>
    <property type="match status" value="1"/>
</dbReference>
<keyword evidence="16" id="KW-1185">Reference proteome</keyword>
<organism evidence="15 16">
    <name type="scientific">Austropuccinia psidii MF-1</name>
    <dbReference type="NCBI Taxonomy" id="1389203"/>
    <lineage>
        <taxon>Eukaryota</taxon>
        <taxon>Fungi</taxon>
        <taxon>Dikarya</taxon>
        <taxon>Basidiomycota</taxon>
        <taxon>Pucciniomycotina</taxon>
        <taxon>Pucciniomycetes</taxon>
        <taxon>Pucciniales</taxon>
        <taxon>Sphaerophragmiaceae</taxon>
        <taxon>Austropuccinia</taxon>
    </lineage>
</organism>
<feature type="coiled-coil region" evidence="10">
    <location>
        <begin position="509"/>
        <end position="547"/>
    </location>
</feature>
<feature type="compositionally biased region" description="Low complexity" evidence="11">
    <location>
        <begin position="448"/>
        <end position="457"/>
    </location>
</feature>
<feature type="region of interest" description="Disordered" evidence="11">
    <location>
        <begin position="21"/>
        <end position="52"/>
    </location>
</feature>
<feature type="transmembrane region" description="Helical" evidence="12">
    <location>
        <begin position="748"/>
        <end position="768"/>
    </location>
</feature>
<evidence type="ECO:0000256" key="7">
    <source>
        <dbReference type="ARBA" id="ARBA00023034"/>
    </source>
</evidence>
<comment type="subcellular location">
    <subcellularLocation>
        <location evidence="1">Golgi apparatus membrane</location>
        <topology evidence="1">Single-pass type IV membrane protein</topology>
    </subcellularLocation>
</comment>
<keyword evidence="9 12" id="KW-0472">Membrane</keyword>
<proteinExistence type="inferred from homology"/>
<evidence type="ECO:0000256" key="2">
    <source>
        <dbReference type="ARBA" id="ARBA00006415"/>
    </source>
</evidence>
<feature type="coiled-coil region" evidence="10">
    <location>
        <begin position="99"/>
        <end position="158"/>
    </location>
</feature>
<keyword evidence="5 12" id="KW-0812">Transmembrane</keyword>
<dbReference type="PANTHER" id="PTHR14043">
    <property type="entry name" value="CCAAT DISPLACEMENT PROTEIN-RELATED"/>
    <property type="match status" value="1"/>
</dbReference>
<keyword evidence="8 10" id="KW-0175">Coiled coil</keyword>
<dbReference type="AlphaFoldDB" id="A0A9Q3ERM9"/>
<dbReference type="GO" id="GO:0000139">
    <property type="term" value="C:Golgi membrane"/>
    <property type="evidence" value="ECO:0007669"/>
    <property type="project" value="UniProtKB-SubCell"/>
</dbReference>
<evidence type="ECO:0000256" key="5">
    <source>
        <dbReference type="ARBA" id="ARBA00022692"/>
    </source>
</evidence>
<evidence type="ECO:0000259" key="13">
    <source>
        <dbReference type="Pfam" id="PF08172"/>
    </source>
</evidence>
<keyword evidence="4" id="KW-0813">Transport</keyword>
<dbReference type="PANTHER" id="PTHR14043:SF2">
    <property type="entry name" value="HOMEOBOX PROTEIN CUT"/>
    <property type="match status" value="1"/>
</dbReference>
<dbReference type="InterPro" id="IPR057476">
    <property type="entry name" value="Cux_N"/>
</dbReference>
<feature type="domain" description="CASP C-terminal" evidence="13">
    <location>
        <begin position="512"/>
        <end position="764"/>
    </location>
</feature>
<gene>
    <name evidence="15" type="ORF">O181_066548</name>
</gene>
<dbReference type="Proteomes" id="UP000765509">
    <property type="component" value="Unassembled WGS sequence"/>
</dbReference>
<evidence type="ECO:0000256" key="4">
    <source>
        <dbReference type="ARBA" id="ARBA00022448"/>
    </source>
</evidence>